<evidence type="ECO:0000313" key="3">
    <source>
        <dbReference type="Proteomes" id="UP000823934"/>
    </source>
</evidence>
<feature type="transmembrane region" description="Helical" evidence="1">
    <location>
        <begin position="51"/>
        <end position="69"/>
    </location>
</feature>
<evidence type="ECO:0000313" key="2">
    <source>
        <dbReference type="EMBL" id="HIW05936.1"/>
    </source>
</evidence>
<sequence length="103" mass="11583">MSLQHQEICNPISRRLKKSSLMAMAAQAMKMGLWLMMLGIIWTLAEQKTGAAYGLTAGLLVLSIIYYTLKIKAHDEAHYGAFELEEILRKRLSAKISQLPIGY</sequence>
<dbReference type="Proteomes" id="UP000823934">
    <property type="component" value="Unassembled WGS sequence"/>
</dbReference>
<gene>
    <name evidence="2" type="ORF">H9889_01215</name>
</gene>
<name>A0A9D1Q5Q4_9GAMM</name>
<keyword evidence="2" id="KW-0067">ATP-binding</keyword>
<dbReference type="GO" id="GO:0005524">
    <property type="term" value="F:ATP binding"/>
    <property type="evidence" value="ECO:0007669"/>
    <property type="project" value="UniProtKB-KW"/>
</dbReference>
<evidence type="ECO:0000256" key="1">
    <source>
        <dbReference type="SAM" id="Phobius"/>
    </source>
</evidence>
<reference evidence="2" key="2">
    <citation type="submission" date="2021-04" db="EMBL/GenBank/DDBJ databases">
        <authorList>
            <person name="Gilroy R."/>
        </authorList>
    </citation>
    <scope>NUCLEOTIDE SEQUENCE</scope>
    <source>
        <strain evidence="2">CHK160-9182</strain>
    </source>
</reference>
<keyword evidence="2" id="KW-0547">Nucleotide-binding</keyword>
<comment type="caution">
    <text evidence="2">The sequence shown here is derived from an EMBL/GenBank/DDBJ whole genome shotgun (WGS) entry which is preliminary data.</text>
</comment>
<proteinExistence type="predicted"/>
<organism evidence="2 3">
    <name type="scientific">Candidatus Ignatzschineria merdigallinarum</name>
    <dbReference type="NCBI Taxonomy" id="2838621"/>
    <lineage>
        <taxon>Bacteria</taxon>
        <taxon>Pseudomonadati</taxon>
        <taxon>Pseudomonadota</taxon>
        <taxon>Gammaproteobacteria</taxon>
        <taxon>Cardiobacteriales</taxon>
        <taxon>Ignatzschineriaceae</taxon>
        <taxon>Ignatzschineria</taxon>
    </lineage>
</organism>
<dbReference type="EMBL" id="DXHP01000031">
    <property type="protein sequence ID" value="HIW05936.1"/>
    <property type="molecule type" value="Genomic_DNA"/>
</dbReference>
<protein>
    <submittedName>
        <fullName evidence="2">ABC transporter ATP-binding protein</fullName>
    </submittedName>
</protein>
<feature type="transmembrane region" description="Helical" evidence="1">
    <location>
        <begin position="21"/>
        <end position="45"/>
    </location>
</feature>
<reference evidence="2" key="1">
    <citation type="journal article" date="2021" name="PeerJ">
        <title>Extensive microbial diversity within the chicken gut microbiome revealed by metagenomics and culture.</title>
        <authorList>
            <person name="Gilroy R."/>
            <person name="Ravi A."/>
            <person name="Getino M."/>
            <person name="Pursley I."/>
            <person name="Horton D.L."/>
            <person name="Alikhan N.F."/>
            <person name="Baker D."/>
            <person name="Gharbi K."/>
            <person name="Hall N."/>
            <person name="Watson M."/>
            <person name="Adriaenssens E.M."/>
            <person name="Foster-Nyarko E."/>
            <person name="Jarju S."/>
            <person name="Secka A."/>
            <person name="Antonio M."/>
            <person name="Oren A."/>
            <person name="Chaudhuri R.R."/>
            <person name="La Ragione R."/>
            <person name="Hildebrand F."/>
            <person name="Pallen M.J."/>
        </authorList>
    </citation>
    <scope>NUCLEOTIDE SEQUENCE</scope>
    <source>
        <strain evidence="2">CHK160-9182</strain>
    </source>
</reference>
<keyword evidence="1" id="KW-0472">Membrane</keyword>
<keyword evidence="1" id="KW-0812">Transmembrane</keyword>
<dbReference type="AlphaFoldDB" id="A0A9D1Q5Q4"/>
<keyword evidence="1" id="KW-1133">Transmembrane helix</keyword>
<feature type="non-terminal residue" evidence="2">
    <location>
        <position position="103"/>
    </location>
</feature>
<accession>A0A9D1Q5Q4</accession>